<evidence type="ECO:0000313" key="12">
    <source>
        <dbReference type="EMBL" id="KAJ7688695.1"/>
    </source>
</evidence>
<keyword evidence="5" id="KW-0350">Heme biosynthesis</keyword>
<dbReference type="EMBL" id="JARKIE010000077">
    <property type="protein sequence ID" value="KAJ7688695.1"/>
    <property type="molecule type" value="Genomic_DNA"/>
</dbReference>
<dbReference type="Gene3D" id="3.40.190.10">
    <property type="entry name" value="Periplasmic binding protein-like II"/>
    <property type="match status" value="2"/>
</dbReference>
<dbReference type="GO" id="GO:0005737">
    <property type="term" value="C:cytoplasm"/>
    <property type="evidence" value="ECO:0007669"/>
    <property type="project" value="TreeGrafter"/>
</dbReference>
<dbReference type="InterPro" id="IPR022418">
    <property type="entry name" value="Porphobilinogen_deaminase_C"/>
</dbReference>
<dbReference type="Gene3D" id="3.30.160.40">
    <property type="entry name" value="Porphobilinogen deaminase, C-terminal domain"/>
    <property type="match status" value="1"/>
</dbReference>
<organism evidence="12 13">
    <name type="scientific">Mycena rosella</name>
    <name type="common">Pink bonnet</name>
    <name type="synonym">Agaricus rosellus</name>
    <dbReference type="NCBI Taxonomy" id="1033263"/>
    <lineage>
        <taxon>Eukaryota</taxon>
        <taxon>Fungi</taxon>
        <taxon>Dikarya</taxon>
        <taxon>Basidiomycota</taxon>
        <taxon>Agaricomycotina</taxon>
        <taxon>Agaricomycetes</taxon>
        <taxon>Agaricomycetidae</taxon>
        <taxon>Agaricales</taxon>
        <taxon>Marasmiineae</taxon>
        <taxon>Mycenaceae</taxon>
        <taxon>Mycena</taxon>
    </lineage>
</organism>
<dbReference type="Proteomes" id="UP001221757">
    <property type="component" value="Unassembled WGS sequence"/>
</dbReference>
<dbReference type="NCBIfam" id="TIGR00212">
    <property type="entry name" value="hemC"/>
    <property type="match status" value="1"/>
</dbReference>
<dbReference type="PANTHER" id="PTHR11557:SF0">
    <property type="entry name" value="PORPHOBILINOGEN DEAMINASE"/>
    <property type="match status" value="1"/>
</dbReference>
<dbReference type="Pfam" id="PF01379">
    <property type="entry name" value="Porphobil_deam"/>
    <property type="match status" value="1"/>
</dbReference>
<protein>
    <recommendedName>
        <fullName evidence="3">hydroxymethylbilane synthase</fullName>
        <ecNumber evidence="3">2.5.1.61</ecNumber>
    </recommendedName>
    <alternativeName>
        <fullName evidence="8">Pre-uroporphyrinogen synthase</fullName>
    </alternativeName>
</protein>
<evidence type="ECO:0000256" key="3">
    <source>
        <dbReference type="ARBA" id="ARBA00012655"/>
    </source>
</evidence>
<reference evidence="12" key="1">
    <citation type="submission" date="2023-03" db="EMBL/GenBank/DDBJ databases">
        <title>Massive genome expansion in bonnet fungi (Mycena s.s.) driven by repeated elements and novel gene families across ecological guilds.</title>
        <authorList>
            <consortium name="Lawrence Berkeley National Laboratory"/>
            <person name="Harder C.B."/>
            <person name="Miyauchi S."/>
            <person name="Viragh M."/>
            <person name="Kuo A."/>
            <person name="Thoen E."/>
            <person name="Andreopoulos B."/>
            <person name="Lu D."/>
            <person name="Skrede I."/>
            <person name="Drula E."/>
            <person name="Henrissat B."/>
            <person name="Morin E."/>
            <person name="Kohler A."/>
            <person name="Barry K."/>
            <person name="LaButti K."/>
            <person name="Morin E."/>
            <person name="Salamov A."/>
            <person name="Lipzen A."/>
            <person name="Mereny Z."/>
            <person name="Hegedus B."/>
            <person name="Baldrian P."/>
            <person name="Stursova M."/>
            <person name="Weitz H."/>
            <person name="Taylor A."/>
            <person name="Grigoriev I.V."/>
            <person name="Nagy L.G."/>
            <person name="Martin F."/>
            <person name="Kauserud H."/>
        </authorList>
    </citation>
    <scope>NUCLEOTIDE SEQUENCE</scope>
    <source>
        <strain evidence="12">CBHHK067</strain>
    </source>
</reference>
<evidence type="ECO:0000256" key="5">
    <source>
        <dbReference type="ARBA" id="ARBA00023133"/>
    </source>
</evidence>
<dbReference type="Pfam" id="PF03900">
    <property type="entry name" value="Porphobil_deamC"/>
    <property type="match status" value="1"/>
</dbReference>
<dbReference type="EC" id="2.5.1.61" evidence="3"/>
<dbReference type="InterPro" id="IPR036803">
    <property type="entry name" value="Porphobilinogen_deaminase_C_sf"/>
</dbReference>
<dbReference type="PANTHER" id="PTHR11557">
    <property type="entry name" value="PORPHOBILINOGEN DEAMINASE"/>
    <property type="match status" value="1"/>
</dbReference>
<evidence type="ECO:0000256" key="8">
    <source>
        <dbReference type="ARBA" id="ARBA00030685"/>
    </source>
</evidence>
<dbReference type="CDD" id="cd13645">
    <property type="entry name" value="PBP2_HuPBGD_like"/>
    <property type="match status" value="1"/>
</dbReference>
<feature type="domain" description="Porphobilinogen deaminase C-terminal" evidence="11">
    <location>
        <begin position="262"/>
        <end position="333"/>
    </location>
</feature>
<dbReference type="AlphaFoldDB" id="A0AAD7GCW6"/>
<sequence>MAQDINRAVGQRRRHLDSTTTMPESAPRTFTLASRPSQLAQIQTKSVRATLESLFPPSAQSSPRFETAFMSSAGDRNQSEALYLLGGKSLWTKDLEVALKDGKVDMLVHCLKDMPTTLPEGCVIGAILEREDPVDSLVVKAGKDWKSLEDLPSGSVVGTSSVRRIAQLRRNFPELKFLDIRGNLDTRVAKLDAPDGPYAALILARAGMVRVGMGARLTADLSPPNFYYAVAQGALAIEIRSDDAAAMELCRRLAHRETEWSCLAERACLRVLEGGCSVPVGVATQLNVDAGELHITGCVTSLDGRIHVEHSLVESVESAEDAERVGARLAAVLMESGGREILDEINRDKEQRVGVAEAADAAV</sequence>
<dbReference type="InterPro" id="IPR022417">
    <property type="entry name" value="Porphobilin_deaminase_N"/>
</dbReference>
<keyword evidence="6" id="KW-0627">Porphyrin biosynthesis</keyword>
<proteinExistence type="inferred from homology"/>
<comment type="caution">
    <text evidence="12">The sequence shown here is derived from an EMBL/GenBank/DDBJ whole genome shotgun (WGS) entry which is preliminary data.</text>
</comment>
<evidence type="ECO:0000256" key="6">
    <source>
        <dbReference type="ARBA" id="ARBA00023244"/>
    </source>
</evidence>
<accession>A0AAD7GCW6</accession>
<gene>
    <name evidence="12" type="ORF">B0H17DRAFT_650440</name>
</gene>
<feature type="domain" description="Porphobilinogen deaminase N-terminal" evidence="10">
    <location>
        <begin position="31"/>
        <end position="246"/>
    </location>
</feature>
<evidence type="ECO:0000256" key="7">
    <source>
        <dbReference type="ARBA" id="ARBA00023444"/>
    </source>
</evidence>
<dbReference type="InterPro" id="IPR000860">
    <property type="entry name" value="HemC"/>
</dbReference>
<dbReference type="PIRSF" id="PIRSF001438">
    <property type="entry name" value="4pyrrol_synth_OHMeBilane_synth"/>
    <property type="match status" value="1"/>
</dbReference>
<feature type="region of interest" description="Disordered" evidence="9">
    <location>
        <begin position="1"/>
        <end position="27"/>
    </location>
</feature>
<dbReference type="GO" id="GO:0006783">
    <property type="term" value="P:heme biosynthetic process"/>
    <property type="evidence" value="ECO:0007669"/>
    <property type="project" value="UniProtKB-KW"/>
</dbReference>
<dbReference type="SUPFAM" id="SSF54782">
    <property type="entry name" value="Porphobilinogen deaminase (hydroxymethylbilane synthase), C-terminal domain"/>
    <property type="match status" value="1"/>
</dbReference>
<dbReference type="FunFam" id="3.40.190.10:FF:000005">
    <property type="entry name" value="Porphobilinogen deaminase"/>
    <property type="match status" value="1"/>
</dbReference>
<evidence type="ECO:0000259" key="11">
    <source>
        <dbReference type="Pfam" id="PF03900"/>
    </source>
</evidence>
<evidence type="ECO:0000313" key="13">
    <source>
        <dbReference type="Proteomes" id="UP001221757"/>
    </source>
</evidence>
<evidence type="ECO:0000256" key="9">
    <source>
        <dbReference type="SAM" id="MobiDB-lite"/>
    </source>
</evidence>
<evidence type="ECO:0000256" key="2">
    <source>
        <dbReference type="ARBA" id="ARBA00005638"/>
    </source>
</evidence>
<comment type="cofactor">
    <cofactor evidence="1">
        <name>dipyrromethane</name>
        <dbReference type="ChEBI" id="CHEBI:60342"/>
    </cofactor>
</comment>
<keyword evidence="4" id="KW-0808">Transferase</keyword>
<name>A0AAD7GCW6_MYCRO</name>
<evidence type="ECO:0000259" key="10">
    <source>
        <dbReference type="Pfam" id="PF01379"/>
    </source>
</evidence>
<dbReference type="GO" id="GO:0004418">
    <property type="term" value="F:hydroxymethylbilane synthase activity"/>
    <property type="evidence" value="ECO:0007669"/>
    <property type="project" value="UniProtKB-EC"/>
</dbReference>
<keyword evidence="13" id="KW-1185">Reference proteome</keyword>
<comment type="pathway">
    <text evidence="7">Porphyrin-containing compound metabolism.</text>
</comment>
<dbReference type="SUPFAM" id="SSF53850">
    <property type="entry name" value="Periplasmic binding protein-like II"/>
    <property type="match status" value="1"/>
</dbReference>
<dbReference type="PRINTS" id="PR00151">
    <property type="entry name" value="PORPHBDMNASE"/>
</dbReference>
<comment type="similarity">
    <text evidence="2">Belongs to the HMBS family.</text>
</comment>
<evidence type="ECO:0000256" key="4">
    <source>
        <dbReference type="ARBA" id="ARBA00022679"/>
    </source>
</evidence>
<evidence type="ECO:0000256" key="1">
    <source>
        <dbReference type="ARBA" id="ARBA00001916"/>
    </source>
</evidence>